<dbReference type="AlphaFoldDB" id="A0AAE2SE37"/>
<dbReference type="Proteomes" id="UP000634206">
    <property type="component" value="Unassembled WGS sequence"/>
</dbReference>
<keyword evidence="1" id="KW-1133">Transmembrane helix</keyword>
<organism evidence="2 3">
    <name type="scientific">Oceaniferula flava</name>
    <dbReference type="NCBI Taxonomy" id="2800421"/>
    <lineage>
        <taxon>Bacteria</taxon>
        <taxon>Pseudomonadati</taxon>
        <taxon>Verrucomicrobiota</taxon>
        <taxon>Verrucomicrobiia</taxon>
        <taxon>Verrucomicrobiales</taxon>
        <taxon>Verrucomicrobiaceae</taxon>
        <taxon>Oceaniferula</taxon>
    </lineage>
</organism>
<proteinExistence type="predicted"/>
<accession>A0AAE2SE37</accession>
<keyword evidence="1" id="KW-0472">Membrane</keyword>
<evidence type="ECO:0000256" key="1">
    <source>
        <dbReference type="SAM" id="Phobius"/>
    </source>
</evidence>
<gene>
    <name evidence="2" type="ORF">JIN83_16685</name>
</gene>
<reference evidence="2" key="1">
    <citation type="submission" date="2021-01" db="EMBL/GenBank/DDBJ databases">
        <title>Modified the classification status of verrucomicrobia.</title>
        <authorList>
            <person name="Feng X."/>
        </authorList>
    </citation>
    <scope>NUCLEOTIDE SEQUENCE</scope>
    <source>
        <strain evidence="2">5K15</strain>
    </source>
</reference>
<keyword evidence="1" id="KW-0812">Transmembrane</keyword>
<protein>
    <submittedName>
        <fullName evidence="2">Uncharacterized protein</fullName>
    </submittedName>
</protein>
<name>A0AAE2SE37_9BACT</name>
<keyword evidence="3" id="KW-1185">Reference proteome</keyword>
<sequence length="134" mass="15350">MKKKYVIAISLVGLLLLVYVIPIIVAKSRARPLMGHFDLESKCMGGHEIFLLIENGRYYFDCPGHNEKDDMGRVARSGDSITLLGLHDDLPWARVDWNGSKHSITFIKDGENQDLPQVVSPWRLRLPYYISRDH</sequence>
<comment type="caution">
    <text evidence="2">The sequence shown here is derived from an EMBL/GenBank/DDBJ whole genome shotgun (WGS) entry which is preliminary data.</text>
</comment>
<feature type="transmembrane region" description="Helical" evidence="1">
    <location>
        <begin position="6"/>
        <end position="26"/>
    </location>
</feature>
<evidence type="ECO:0000313" key="3">
    <source>
        <dbReference type="Proteomes" id="UP000634206"/>
    </source>
</evidence>
<dbReference type="EMBL" id="JAENIG010000029">
    <property type="protein sequence ID" value="MBK1856606.1"/>
    <property type="molecule type" value="Genomic_DNA"/>
</dbReference>
<evidence type="ECO:0000313" key="2">
    <source>
        <dbReference type="EMBL" id="MBK1856606.1"/>
    </source>
</evidence>
<dbReference type="RefSeq" id="WP_309491226.1">
    <property type="nucleotide sequence ID" value="NZ_JAENIG010000029.1"/>
</dbReference>